<reference evidence="2 3" key="1">
    <citation type="journal article" date="2015" name="Nat. Commun.">
        <title>Outbred genome sequencing and CRISPR/Cas9 gene editing in butterflies.</title>
        <authorList>
            <person name="Li X."/>
            <person name="Fan D."/>
            <person name="Zhang W."/>
            <person name="Liu G."/>
            <person name="Zhang L."/>
            <person name="Zhao L."/>
            <person name="Fang X."/>
            <person name="Chen L."/>
            <person name="Dong Y."/>
            <person name="Chen Y."/>
            <person name="Ding Y."/>
            <person name="Zhao R."/>
            <person name="Feng M."/>
            <person name="Zhu Y."/>
            <person name="Feng Y."/>
            <person name="Jiang X."/>
            <person name="Zhu D."/>
            <person name="Xiang H."/>
            <person name="Feng X."/>
            <person name="Li S."/>
            <person name="Wang J."/>
            <person name="Zhang G."/>
            <person name="Kronforst M.R."/>
            <person name="Wang W."/>
        </authorList>
    </citation>
    <scope>NUCLEOTIDE SEQUENCE [LARGE SCALE GENOMIC DNA]</scope>
    <source>
        <strain evidence="2">Ya'a_city_454_Px</strain>
        <tissue evidence="2">Whole body</tissue>
    </source>
</reference>
<evidence type="ECO:0000313" key="3">
    <source>
        <dbReference type="Proteomes" id="UP000053268"/>
    </source>
</evidence>
<protein>
    <submittedName>
        <fullName evidence="2">Uncharacterized protein</fullName>
    </submittedName>
</protein>
<sequence>MSTSGQLGRDGGELGHARESVRGASGSRESVERVHARWGRMRTYRDAVAAGPIGAARRIEVALVHHGCCCCCWDRSCEARGDRTSTGGARCPERAGRGRRDAGDLIFRSLSLQFSRHAGSAFTQNF</sequence>
<dbReference type="AlphaFoldDB" id="A0A194Q7K1"/>
<organism evidence="2 3">
    <name type="scientific">Papilio xuthus</name>
    <name type="common">Asian swallowtail butterfly</name>
    <dbReference type="NCBI Taxonomy" id="66420"/>
    <lineage>
        <taxon>Eukaryota</taxon>
        <taxon>Metazoa</taxon>
        <taxon>Ecdysozoa</taxon>
        <taxon>Arthropoda</taxon>
        <taxon>Hexapoda</taxon>
        <taxon>Insecta</taxon>
        <taxon>Pterygota</taxon>
        <taxon>Neoptera</taxon>
        <taxon>Endopterygota</taxon>
        <taxon>Lepidoptera</taxon>
        <taxon>Glossata</taxon>
        <taxon>Ditrysia</taxon>
        <taxon>Papilionoidea</taxon>
        <taxon>Papilionidae</taxon>
        <taxon>Papilioninae</taxon>
        <taxon>Papilio</taxon>
    </lineage>
</organism>
<accession>A0A194Q7K1</accession>
<feature type="compositionally biased region" description="Basic and acidic residues" evidence="1">
    <location>
        <begin position="10"/>
        <end position="21"/>
    </location>
</feature>
<keyword evidence="3" id="KW-1185">Reference proteome</keyword>
<name>A0A194Q7K1_PAPXU</name>
<evidence type="ECO:0000313" key="2">
    <source>
        <dbReference type="EMBL" id="KPJ01517.1"/>
    </source>
</evidence>
<feature type="region of interest" description="Disordered" evidence="1">
    <location>
        <begin position="1"/>
        <end position="32"/>
    </location>
</feature>
<proteinExistence type="predicted"/>
<evidence type="ECO:0000256" key="1">
    <source>
        <dbReference type="SAM" id="MobiDB-lite"/>
    </source>
</evidence>
<dbReference type="Proteomes" id="UP000053268">
    <property type="component" value="Unassembled WGS sequence"/>
</dbReference>
<gene>
    <name evidence="2" type="ORF">RR46_08554</name>
</gene>
<dbReference type="EMBL" id="KQ459324">
    <property type="protein sequence ID" value="KPJ01517.1"/>
    <property type="molecule type" value="Genomic_DNA"/>
</dbReference>